<evidence type="ECO:0000313" key="2">
    <source>
        <dbReference type="EMBL" id="MDT0676475.1"/>
    </source>
</evidence>
<sequence length="209" mass="25218">MGKKKEFEESLKRIINIYFSAQETFLINKELHKKIDTSDYESYLKNMNPFFYYCKIYFWRNTVIELSKLFNENLNDKFNIPKFISKLKPNGHFRLLKVDEEFLKDISTRIESNQHLIENLIDQRNKVYAHEDRDNEGIRNLVNHNQTEELLEIARDFIKELYRFHYKTSLQFDVISSPAISLKDIINKLCRMDSIEKDEETKLFNNLTK</sequence>
<accession>A0ABU3D552</accession>
<keyword evidence="3" id="KW-1185">Reference proteome</keyword>
<dbReference type="RefSeq" id="WP_311502819.1">
    <property type="nucleotide sequence ID" value="NZ_JAVRHK010000004.1"/>
</dbReference>
<reference evidence="2 3" key="1">
    <citation type="submission" date="2023-09" db="EMBL/GenBank/DDBJ databases">
        <authorList>
            <person name="Rey-Velasco X."/>
        </authorList>
    </citation>
    <scope>NUCLEOTIDE SEQUENCE [LARGE SCALE GENOMIC DNA]</scope>
    <source>
        <strain evidence="2 3">F117</strain>
    </source>
</reference>
<dbReference type="Proteomes" id="UP001262582">
    <property type="component" value="Unassembled WGS sequence"/>
</dbReference>
<protein>
    <recommendedName>
        <fullName evidence="1">HEPN AbiU2-like domain-containing protein</fullName>
    </recommendedName>
</protein>
<evidence type="ECO:0000259" key="1">
    <source>
        <dbReference type="Pfam" id="PF18734"/>
    </source>
</evidence>
<evidence type="ECO:0000313" key="3">
    <source>
        <dbReference type="Proteomes" id="UP001262582"/>
    </source>
</evidence>
<gene>
    <name evidence="2" type="ORF">RM539_07760</name>
</gene>
<name>A0ABU3D552_9FLAO</name>
<organism evidence="2 3">
    <name type="scientific">Autumnicola musiva</name>
    <dbReference type="NCBI Taxonomy" id="3075589"/>
    <lineage>
        <taxon>Bacteria</taxon>
        <taxon>Pseudomonadati</taxon>
        <taxon>Bacteroidota</taxon>
        <taxon>Flavobacteriia</taxon>
        <taxon>Flavobacteriales</taxon>
        <taxon>Flavobacteriaceae</taxon>
        <taxon>Autumnicola</taxon>
    </lineage>
</organism>
<feature type="domain" description="HEPN AbiU2-like" evidence="1">
    <location>
        <begin position="44"/>
        <end position="178"/>
    </location>
</feature>
<dbReference type="InterPro" id="IPR040704">
    <property type="entry name" value="HEPN_AbiU2"/>
</dbReference>
<dbReference type="Pfam" id="PF18734">
    <property type="entry name" value="HEPN_AbiU2"/>
    <property type="match status" value="1"/>
</dbReference>
<dbReference type="EMBL" id="JAVRHK010000004">
    <property type="protein sequence ID" value="MDT0676475.1"/>
    <property type="molecule type" value="Genomic_DNA"/>
</dbReference>
<comment type="caution">
    <text evidence="2">The sequence shown here is derived from an EMBL/GenBank/DDBJ whole genome shotgun (WGS) entry which is preliminary data.</text>
</comment>
<proteinExistence type="predicted"/>